<organism evidence="1 2">
    <name type="scientific">Sorghum bicolor</name>
    <name type="common">Sorghum</name>
    <name type="synonym">Sorghum vulgare</name>
    <dbReference type="NCBI Taxonomy" id="4558"/>
    <lineage>
        <taxon>Eukaryota</taxon>
        <taxon>Viridiplantae</taxon>
        <taxon>Streptophyta</taxon>
        <taxon>Embryophyta</taxon>
        <taxon>Tracheophyta</taxon>
        <taxon>Spermatophyta</taxon>
        <taxon>Magnoliopsida</taxon>
        <taxon>Liliopsida</taxon>
        <taxon>Poales</taxon>
        <taxon>Poaceae</taxon>
        <taxon>PACMAD clade</taxon>
        <taxon>Panicoideae</taxon>
        <taxon>Andropogonodae</taxon>
        <taxon>Andropogoneae</taxon>
        <taxon>Sorghinae</taxon>
        <taxon>Sorghum</taxon>
    </lineage>
</organism>
<dbReference type="EMBL" id="CM027682">
    <property type="protein sequence ID" value="KAG0537448.1"/>
    <property type="molecule type" value="Genomic_DNA"/>
</dbReference>
<evidence type="ECO:0000313" key="2">
    <source>
        <dbReference type="Proteomes" id="UP000807115"/>
    </source>
</evidence>
<reference evidence="1" key="1">
    <citation type="journal article" date="2019" name="BMC Genomics">
        <title>A new reference genome for Sorghum bicolor reveals high levels of sequence similarity between sweet and grain genotypes: implications for the genetics of sugar metabolism.</title>
        <authorList>
            <person name="Cooper E.A."/>
            <person name="Brenton Z.W."/>
            <person name="Flinn B.S."/>
            <person name="Jenkins J."/>
            <person name="Shu S."/>
            <person name="Flowers D."/>
            <person name="Luo F."/>
            <person name="Wang Y."/>
            <person name="Xia P."/>
            <person name="Barry K."/>
            <person name="Daum C."/>
            <person name="Lipzen A."/>
            <person name="Yoshinaga Y."/>
            <person name="Schmutz J."/>
            <person name="Saski C."/>
            <person name="Vermerris W."/>
            <person name="Kresovich S."/>
        </authorList>
    </citation>
    <scope>NUCLEOTIDE SEQUENCE</scope>
</reference>
<dbReference type="AlphaFoldDB" id="A0A921UMA1"/>
<proteinExistence type="predicted"/>
<sequence length="104" mass="11910">MIRVQIYAHSNRLEQVLNFSEQQRIFDLVQCSDIHIIAPLENLFLFCDRCSNTLFMSDSDLIADMTLKILDLSDRVYWSLVELPCASMSLIDAIFSKTQEACSG</sequence>
<accession>A0A921UMA1</accession>
<comment type="caution">
    <text evidence="1">The sequence shown here is derived from an EMBL/GenBank/DDBJ whole genome shotgun (WGS) entry which is preliminary data.</text>
</comment>
<evidence type="ECO:0000313" key="1">
    <source>
        <dbReference type="EMBL" id="KAG0537448.1"/>
    </source>
</evidence>
<dbReference type="Proteomes" id="UP000807115">
    <property type="component" value="Chromosome 3"/>
</dbReference>
<gene>
    <name evidence="1" type="ORF">BDA96_03G149400</name>
</gene>
<name>A0A921UMA1_SORBI</name>
<protein>
    <submittedName>
        <fullName evidence="1">Uncharacterized protein</fullName>
    </submittedName>
</protein>
<reference evidence="1" key="2">
    <citation type="submission" date="2020-10" db="EMBL/GenBank/DDBJ databases">
        <authorList>
            <person name="Cooper E.A."/>
            <person name="Brenton Z.W."/>
            <person name="Flinn B.S."/>
            <person name="Jenkins J."/>
            <person name="Shu S."/>
            <person name="Flowers D."/>
            <person name="Luo F."/>
            <person name="Wang Y."/>
            <person name="Xia P."/>
            <person name="Barry K."/>
            <person name="Daum C."/>
            <person name="Lipzen A."/>
            <person name="Yoshinaga Y."/>
            <person name="Schmutz J."/>
            <person name="Saski C."/>
            <person name="Vermerris W."/>
            <person name="Kresovich S."/>
        </authorList>
    </citation>
    <scope>NUCLEOTIDE SEQUENCE</scope>
</reference>